<dbReference type="Proteomes" id="UP000829398">
    <property type="component" value="Chromosome 9"/>
</dbReference>
<evidence type="ECO:0000313" key="2">
    <source>
        <dbReference type="Proteomes" id="UP000829398"/>
    </source>
</evidence>
<reference evidence="2" key="1">
    <citation type="journal article" date="2023" name="Hortic. Res.">
        <title>A chromosome-level phased genome enabling allele-level studies in sweet orange: a case study on citrus Huanglongbing tolerance.</title>
        <authorList>
            <person name="Wu B."/>
            <person name="Yu Q."/>
            <person name="Deng Z."/>
            <person name="Duan Y."/>
            <person name="Luo F."/>
            <person name="Gmitter F. Jr."/>
        </authorList>
    </citation>
    <scope>NUCLEOTIDE SEQUENCE [LARGE SCALE GENOMIC DNA]</scope>
    <source>
        <strain evidence="2">cv. Valencia</strain>
    </source>
</reference>
<gene>
    <name evidence="1" type="ORF">KPL71_025768</name>
</gene>
<comment type="caution">
    <text evidence="1">The sequence shown here is derived from an EMBL/GenBank/DDBJ whole genome shotgun (WGS) entry which is preliminary data.</text>
</comment>
<protein>
    <submittedName>
        <fullName evidence="1">Uncharacterized protein</fullName>
    </submittedName>
</protein>
<accession>A0ACB8HVF3</accession>
<dbReference type="EMBL" id="CM039178">
    <property type="protein sequence ID" value="KAH9678568.1"/>
    <property type="molecule type" value="Genomic_DNA"/>
</dbReference>
<name>A0ACB8HVF3_CITSI</name>
<organism evidence="1 2">
    <name type="scientific">Citrus sinensis</name>
    <name type="common">Sweet orange</name>
    <name type="synonym">Citrus aurantium var. sinensis</name>
    <dbReference type="NCBI Taxonomy" id="2711"/>
    <lineage>
        <taxon>Eukaryota</taxon>
        <taxon>Viridiplantae</taxon>
        <taxon>Streptophyta</taxon>
        <taxon>Embryophyta</taxon>
        <taxon>Tracheophyta</taxon>
        <taxon>Spermatophyta</taxon>
        <taxon>Magnoliopsida</taxon>
        <taxon>eudicotyledons</taxon>
        <taxon>Gunneridae</taxon>
        <taxon>Pentapetalae</taxon>
        <taxon>rosids</taxon>
        <taxon>malvids</taxon>
        <taxon>Sapindales</taxon>
        <taxon>Rutaceae</taxon>
        <taxon>Aurantioideae</taxon>
        <taxon>Citrus</taxon>
    </lineage>
</organism>
<proteinExistence type="predicted"/>
<evidence type="ECO:0000313" key="1">
    <source>
        <dbReference type="EMBL" id="KAH9678568.1"/>
    </source>
</evidence>
<keyword evidence="2" id="KW-1185">Reference proteome</keyword>
<sequence>MTISKFEVEKFTGENDFHLWRFKMKALLVHQGLEETLGEPRTGKKPSKLTDEELHNALDKAYSTLILSLGGGVLREMEECSSLANHIDNFNRIILNLEDINVKLEDEDKAIILLSFLLPSYEHFVDTLLYGRQSIIIVDIKDSLSSKEVTKKAETNDGESLMARERPEKKENNKKKKMGKSKSKDKVIRGSIVIMKKNKHNGLYVLQGIVVTGNVSVSSSLGLDKTLMWHLRLGHIKPGDTDEGSNSQWQHLKVDFLGKFTQDYHGTLTDVDMGETEDVNDISGGQTEIQDYQLVRDGCNLDCCVYYRKISVEKVYLVLYVDDMLIASKSMKQIDLLKQQLRGEFEIKDLGPAKKILGMQLIRDRKYGSLFLTQEDYINKVLDKFEMRTARPVQTPLLAHFRLSEQQCPITEADKSEMMRIPYASVVGCLMYALILTKPDIAYVVSVISRYMANPRNEHWKAVNGYLDYARDLDKRRSITGYIFTFDNCTINWKAQLQSVVGLSTTEDEYTTAAEAIKEVIWLKGMLKELGVDKNLVMNSKWMKRRVASSGGFQAQGGEC</sequence>